<keyword evidence="9" id="KW-1185">Reference proteome</keyword>
<gene>
    <name evidence="8" type="ORF">PDE001_LOCUS337</name>
</gene>
<organism evidence="8 9">
    <name type="scientific">Peronospora destructor</name>
    <dbReference type="NCBI Taxonomy" id="86335"/>
    <lineage>
        <taxon>Eukaryota</taxon>
        <taxon>Sar</taxon>
        <taxon>Stramenopiles</taxon>
        <taxon>Oomycota</taxon>
        <taxon>Peronosporomycetes</taxon>
        <taxon>Peronosporales</taxon>
        <taxon>Peronosporaceae</taxon>
        <taxon>Peronospora</taxon>
    </lineage>
</organism>
<dbReference type="InterPro" id="IPR019734">
    <property type="entry name" value="TPR_rpt"/>
</dbReference>
<dbReference type="Gene3D" id="1.25.40.10">
    <property type="entry name" value="Tetratricopeptide repeat domain"/>
    <property type="match status" value="1"/>
</dbReference>
<dbReference type="GO" id="GO:0006397">
    <property type="term" value="P:mRNA processing"/>
    <property type="evidence" value="ECO:0007669"/>
    <property type="project" value="UniProtKB-KW"/>
</dbReference>
<dbReference type="Pfam" id="PF23233">
    <property type="entry name" value="HAT_Syf1_CNRKL1_N"/>
    <property type="match status" value="1"/>
</dbReference>
<evidence type="ECO:0000313" key="9">
    <source>
        <dbReference type="Proteomes" id="UP001162029"/>
    </source>
</evidence>
<feature type="compositionally biased region" description="Low complexity" evidence="6">
    <location>
        <begin position="787"/>
        <end position="809"/>
    </location>
</feature>
<feature type="compositionally biased region" description="Low complexity" evidence="6">
    <location>
        <begin position="633"/>
        <end position="652"/>
    </location>
</feature>
<comment type="similarity">
    <text evidence="1">Belongs to the gonadal family.</text>
</comment>
<feature type="compositionally biased region" description="Gly residues" evidence="6">
    <location>
        <begin position="701"/>
        <end position="715"/>
    </location>
</feature>
<dbReference type="SUPFAM" id="SSF48452">
    <property type="entry name" value="TPR-like"/>
    <property type="match status" value="1"/>
</dbReference>
<feature type="compositionally biased region" description="Low complexity" evidence="6">
    <location>
        <begin position="760"/>
        <end position="775"/>
    </location>
</feature>
<proteinExistence type="inferred from homology"/>
<keyword evidence="5" id="KW-0802">TPR repeat</keyword>
<feature type="compositionally biased region" description="Low complexity" evidence="6">
    <location>
        <begin position="716"/>
        <end position="730"/>
    </location>
</feature>
<comment type="caution">
    <text evidence="8">The sequence shown here is derived from an EMBL/GenBank/DDBJ whole genome shotgun (WGS) entry which is preliminary data.</text>
</comment>
<keyword evidence="3" id="KW-0507">mRNA processing</keyword>
<feature type="compositionally biased region" description="Low complexity" evidence="6">
    <location>
        <begin position="593"/>
        <end position="602"/>
    </location>
</feature>
<evidence type="ECO:0000256" key="6">
    <source>
        <dbReference type="SAM" id="MobiDB-lite"/>
    </source>
</evidence>
<dbReference type="GO" id="GO:0008380">
    <property type="term" value="P:RNA splicing"/>
    <property type="evidence" value="ECO:0007669"/>
    <property type="project" value="UniProtKB-KW"/>
</dbReference>
<feature type="compositionally biased region" description="Low complexity" evidence="6">
    <location>
        <begin position="853"/>
        <end position="863"/>
    </location>
</feature>
<dbReference type="InterPro" id="IPR055433">
    <property type="entry name" value="HAT_Syf1-like_N"/>
</dbReference>
<dbReference type="Proteomes" id="UP001162029">
    <property type="component" value="Unassembled WGS sequence"/>
</dbReference>
<name>A0AAV0SWM4_9STRA</name>
<evidence type="ECO:0000256" key="1">
    <source>
        <dbReference type="ARBA" id="ARBA00005939"/>
    </source>
</evidence>
<dbReference type="PANTHER" id="PTHR13054:SF2">
    <property type="entry name" value="PROTEIN DGCR6"/>
    <property type="match status" value="1"/>
</dbReference>
<feature type="repeat" description="TPR" evidence="5">
    <location>
        <begin position="100"/>
        <end position="133"/>
    </location>
</feature>
<comment type="similarity">
    <text evidence="2">Belongs to the crooked-neck family.</text>
</comment>
<dbReference type="InterPro" id="IPR010849">
    <property type="entry name" value="Gonadal"/>
</dbReference>
<evidence type="ECO:0000256" key="3">
    <source>
        <dbReference type="ARBA" id="ARBA00022664"/>
    </source>
</evidence>
<evidence type="ECO:0000313" key="8">
    <source>
        <dbReference type="EMBL" id="CAI5709852.1"/>
    </source>
</evidence>
<dbReference type="EMBL" id="CANTFM010000053">
    <property type="protein sequence ID" value="CAI5709852.1"/>
    <property type="molecule type" value="Genomic_DNA"/>
</dbReference>
<sequence length="891" mass="97478">MADDISTWDAAGVVARAKAMIHSSNYEKVTDARKAVDDILATWVTTIEGQSDSNEAARGSIVVVALWRQYAALEMELRQFKQATKVFERAVNCPVAGCSTALWLQYADFCIQRNKFSNARKIFIRALQMLPEREQTAVWAKFYGFVCTHVDNKLSLSMLQHQVMPDKFPQPGTTLTAVSCAVLPPPSTAAPVAASVTSSALSAAPTTIPSTLQPQQPQTADITSTGTSTVSLVDPVVAFVDKTGEVNLAPTSAPSPLAVESVGCTVDRGEAVKRGPSGPLLADDAKRAKQDIAVLDANASAAEPAAYFLHIPMTLPFIPSCPHLLFDSVADGEAQKQIGNELLERLSDVLGDSAVFEGVRDLHNNQRTRDREMLYRWQELVGMQMKEGSELFARHVALEMQHGFSDPRGLIALKTQHLEQRREFSSRCQMSQQQFIEICSMDRANALKAQQISLENMKIPEVSVTTDLEIIDLQRAIVSLILEAEKLWRDENQRASTEAIAVNKKGPHASSSSPSHLPVQQRRDSQDSTTSSHSTARSSSVGGGFRSSGNGRQDPRGSRSWGGSGNNRRRDRDPRGGRGRSNKWDIQPQHSGPPAAATAAPPQQRSRYDYPGQHATPRAQEQQQLSMYDRGPQRMQAPPQQQQPLQFQPQQPYGAPNAPLFGKYGGQQGSMPEQQGYAQPSGAYFPGPQDGHSRDGDRFVGQGGPSRGGPVGGGWPQQPQHQPFHQMPQHSMGGPPAGGEDFGRPFDLPLSRYGAGPGSGAAPIDGPGPAPYGAADLRRGGMPPDAPHYQQPPHHQQAPYHHQPPQQQPLRHDNYSAYPHDQYGPPQGEFQHREGSRPMENYGTAQQQPPPQEMMQRHQPPQRYQADRLLPSAAPGGVSNRRNRRGGRYRR</sequence>
<evidence type="ECO:0000256" key="5">
    <source>
        <dbReference type="PROSITE-ProRule" id="PRU00339"/>
    </source>
</evidence>
<reference evidence="8" key="1">
    <citation type="submission" date="2022-12" db="EMBL/GenBank/DDBJ databases">
        <authorList>
            <person name="Webb A."/>
        </authorList>
    </citation>
    <scope>NUCLEOTIDE SEQUENCE</scope>
    <source>
        <strain evidence="8">Pd1</strain>
    </source>
</reference>
<feature type="compositionally biased region" description="Basic residues" evidence="6">
    <location>
        <begin position="881"/>
        <end position="891"/>
    </location>
</feature>
<feature type="compositionally biased region" description="Polar residues" evidence="6">
    <location>
        <begin position="669"/>
        <end position="678"/>
    </location>
</feature>
<keyword evidence="4" id="KW-0508">mRNA splicing</keyword>
<dbReference type="PANTHER" id="PTHR13054">
    <property type="entry name" value="DIGEORGE SYNDROME CRITICAL REGION 6 DGCR6 FAMILY MEMBER"/>
    <property type="match status" value="1"/>
</dbReference>
<accession>A0AAV0SWM4</accession>
<feature type="domain" description="Pre-mRNA-splicing factor Syf1-like N-terminal HAT-repeats" evidence="7">
    <location>
        <begin position="77"/>
        <end position="150"/>
    </location>
</feature>
<protein>
    <recommendedName>
        <fullName evidence="7">Pre-mRNA-splicing factor Syf1-like N-terminal HAT-repeats domain-containing protein</fullName>
    </recommendedName>
</protein>
<dbReference type="PROSITE" id="PS50005">
    <property type="entry name" value="TPR"/>
    <property type="match status" value="1"/>
</dbReference>
<feature type="compositionally biased region" description="Low complexity" evidence="6">
    <location>
        <begin position="527"/>
        <end position="540"/>
    </location>
</feature>
<dbReference type="AlphaFoldDB" id="A0AAV0SWM4"/>
<dbReference type="InterPro" id="IPR011990">
    <property type="entry name" value="TPR-like_helical_dom_sf"/>
</dbReference>
<evidence type="ECO:0000259" key="7">
    <source>
        <dbReference type="Pfam" id="PF23233"/>
    </source>
</evidence>
<evidence type="ECO:0000256" key="2">
    <source>
        <dbReference type="ARBA" id="ARBA00008644"/>
    </source>
</evidence>
<feature type="region of interest" description="Disordered" evidence="6">
    <location>
        <begin position="502"/>
        <end position="891"/>
    </location>
</feature>
<evidence type="ECO:0000256" key="4">
    <source>
        <dbReference type="ARBA" id="ARBA00023187"/>
    </source>
</evidence>